<evidence type="ECO:0000256" key="2">
    <source>
        <dbReference type="ARBA" id="ARBA00022448"/>
    </source>
</evidence>
<dbReference type="EC" id="7.6.2.9" evidence="7"/>
<dbReference type="SMART" id="SM00382">
    <property type="entry name" value="AAA"/>
    <property type="match status" value="1"/>
</dbReference>
<dbReference type="InterPro" id="IPR003439">
    <property type="entry name" value="ABC_transporter-like_ATP-bd"/>
</dbReference>
<comment type="subunit">
    <text evidence="6">The complex is probably composed of two ATP-binding proteins (TmoW), two transmembrane proteins (TmoV) and a solute-binding protein (TmoX).</text>
</comment>
<dbReference type="PROSITE" id="PS50893">
    <property type="entry name" value="ABC_TRANSPORTER_2"/>
    <property type="match status" value="1"/>
</dbReference>
<evidence type="ECO:0000256" key="7">
    <source>
        <dbReference type="ARBA" id="ARBA00066388"/>
    </source>
</evidence>
<dbReference type="GO" id="GO:0005524">
    <property type="term" value="F:ATP binding"/>
    <property type="evidence" value="ECO:0007669"/>
    <property type="project" value="UniProtKB-KW"/>
</dbReference>
<evidence type="ECO:0000256" key="3">
    <source>
        <dbReference type="ARBA" id="ARBA00022741"/>
    </source>
</evidence>
<dbReference type="Pfam" id="PF00005">
    <property type="entry name" value="ABC_tran"/>
    <property type="match status" value="1"/>
</dbReference>
<name>A0AAQ0HGE3_PARVE</name>
<keyword evidence="4 10" id="KW-0067">ATP-binding</keyword>
<evidence type="ECO:0000256" key="1">
    <source>
        <dbReference type="ARBA" id="ARBA00005417"/>
    </source>
</evidence>
<dbReference type="InterPro" id="IPR003593">
    <property type="entry name" value="AAA+_ATPase"/>
</dbReference>
<dbReference type="InterPro" id="IPR051921">
    <property type="entry name" value="ABC_osmolyte_uptake_ATP-bind"/>
</dbReference>
<gene>
    <name evidence="10" type="ORF">ATH84_101924</name>
</gene>
<feature type="domain" description="ABC transporter" evidence="9">
    <location>
        <begin position="35"/>
        <end position="271"/>
    </location>
</feature>
<comment type="caution">
    <text evidence="10">The sequence shown here is derived from an EMBL/GenBank/DDBJ whole genome shotgun (WGS) entry which is preliminary data.</text>
</comment>
<dbReference type="InterPro" id="IPR017871">
    <property type="entry name" value="ABC_transporter-like_CS"/>
</dbReference>
<evidence type="ECO:0000313" key="10">
    <source>
        <dbReference type="EMBL" id="REG45756.1"/>
    </source>
</evidence>
<organism evidence="10 11">
    <name type="scientific">Paracoccus versutus</name>
    <name type="common">Thiobacillus versutus</name>
    <dbReference type="NCBI Taxonomy" id="34007"/>
    <lineage>
        <taxon>Bacteria</taxon>
        <taxon>Pseudomonadati</taxon>
        <taxon>Pseudomonadota</taxon>
        <taxon>Alphaproteobacteria</taxon>
        <taxon>Rhodobacterales</taxon>
        <taxon>Paracoccaceae</taxon>
        <taxon>Paracoccus</taxon>
    </lineage>
</organism>
<protein>
    <recommendedName>
        <fullName evidence="8">Trimethylamine N-oxide transport system ATP-binding protein TmoW</fullName>
        <ecNumber evidence="7">7.6.2.9</ecNumber>
    </recommendedName>
</protein>
<evidence type="ECO:0000256" key="5">
    <source>
        <dbReference type="ARBA" id="ARBA00051811"/>
    </source>
</evidence>
<comment type="similarity">
    <text evidence="1">Belongs to the ABC transporter superfamily.</text>
</comment>
<dbReference type="EMBL" id="QUMX01000019">
    <property type="protein sequence ID" value="REG45756.1"/>
    <property type="molecule type" value="Genomic_DNA"/>
</dbReference>
<dbReference type="GO" id="GO:0016887">
    <property type="term" value="F:ATP hydrolysis activity"/>
    <property type="evidence" value="ECO:0007669"/>
    <property type="project" value="InterPro"/>
</dbReference>
<dbReference type="SUPFAM" id="SSF52540">
    <property type="entry name" value="P-loop containing nucleoside triphosphate hydrolases"/>
    <property type="match status" value="1"/>
</dbReference>
<evidence type="ECO:0000259" key="9">
    <source>
        <dbReference type="PROSITE" id="PS50893"/>
    </source>
</evidence>
<dbReference type="Gene3D" id="3.40.50.300">
    <property type="entry name" value="P-loop containing nucleotide triphosphate hydrolases"/>
    <property type="match status" value="1"/>
</dbReference>
<evidence type="ECO:0000256" key="8">
    <source>
        <dbReference type="ARBA" id="ARBA00068787"/>
    </source>
</evidence>
<keyword evidence="2" id="KW-0813">Transport</keyword>
<evidence type="ECO:0000313" key="11">
    <source>
        <dbReference type="Proteomes" id="UP000256794"/>
    </source>
</evidence>
<comment type="catalytic activity">
    <reaction evidence="5">
        <text>a quaternary ammonium(out) + ATP + H2O = a quaternary ammonium(in) + ADP + phosphate + H(+)</text>
        <dbReference type="Rhea" id="RHEA:11036"/>
        <dbReference type="ChEBI" id="CHEBI:15377"/>
        <dbReference type="ChEBI" id="CHEBI:15378"/>
        <dbReference type="ChEBI" id="CHEBI:30616"/>
        <dbReference type="ChEBI" id="CHEBI:35267"/>
        <dbReference type="ChEBI" id="CHEBI:43474"/>
        <dbReference type="ChEBI" id="CHEBI:456216"/>
        <dbReference type="EC" id="7.6.2.9"/>
    </reaction>
    <physiologicalReaction direction="left-to-right" evidence="5">
        <dbReference type="Rhea" id="RHEA:11037"/>
    </physiologicalReaction>
</comment>
<keyword evidence="3" id="KW-0547">Nucleotide-binding</keyword>
<reference evidence="10 11" key="1">
    <citation type="submission" date="2018-08" db="EMBL/GenBank/DDBJ databases">
        <title>Genomic Encyclopedia of Archaeal and Bacterial Type Strains, Phase II (KMG-II): from individual species to whole genera.</title>
        <authorList>
            <person name="Goeker M."/>
        </authorList>
    </citation>
    <scope>NUCLEOTIDE SEQUENCE [LARGE SCALE GENOMIC DNA]</scope>
    <source>
        <strain evidence="10 11">DSM 582</strain>
    </source>
</reference>
<dbReference type="PANTHER" id="PTHR43869:SF1">
    <property type="entry name" value="GLYCINE BETAINE_PROLINE BETAINE TRANSPORT SYSTEM ATP-BINDING PROTEIN PROV"/>
    <property type="match status" value="1"/>
</dbReference>
<dbReference type="Proteomes" id="UP000256794">
    <property type="component" value="Unassembled WGS sequence"/>
</dbReference>
<dbReference type="GO" id="GO:0015418">
    <property type="term" value="F:ABC-type quaternary ammonium compound transporting activity"/>
    <property type="evidence" value="ECO:0007669"/>
    <property type="project" value="UniProtKB-EC"/>
</dbReference>
<dbReference type="PROSITE" id="PS00211">
    <property type="entry name" value="ABC_TRANSPORTER_1"/>
    <property type="match status" value="1"/>
</dbReference>
<sequence>MPDTPASRPVAISAEGVWKVFGTDASAFRNRPPEARTPEAMARDRLVGAVRDAGFQIGRGEVFVIMGLSGSGKSTLLRCLTRLIEPSEGRILFDGQDILSLGEKPLAALRRKRMGMVFQHFALLPNRTVLGNIAFPLEMQGMDRDRAEARARELAEVVGLTGREHRFPAELSGGQQQRVGIARSLATDPEFWFLDEPFSALDPLIRADLQAEVQRLQREHTRTTIFVTHDLDEAIRLADRVAIMESGRIVQIGTPEELVTRPATDYVRRFVAKVPPARVIRVASLMTPAHEAAAGEQVSADATIAEIAPKIVAQGGPLCVLDARGRPVGSLDRQVALQTLAAVSCIPVPVAEHRGDQAR</sequence>
<accession>A0AAQ0HGE3</accession>
<evidence type="ECO:0000256" key="4">
    <source>
        <dbReference type="ARBA" id="ARBA00022840"/>
    </source>
</evidence>
<dbReference type="InterPro" id="IPR027417">
    <property type="entry name" value="P-loop_NTPase"/>
</dbReference>
<dbReference type="GO" id="GO:0006970">
    <property type="term" value="P:response to osmotic stress"/>
    <property type="evidence" value="ECO:0007669"/>
    <property type="project" value="UniProtKB-ARBA"/>
</dbReference>
<dbReference type="RefSeq" id="WP_052095836.1">
    <property type="nucleotide sequence ID" value="NZ_CP035286.1"/>
</dbReference>
<keyword evidence="11" id="KW-1185">Reference proteome</keyword>
<proteinExistence type="inferred from homology"/>
<dbReference type="AlphaFoldDB" id="A0AAQ0HGE3"/>
<dbReference type="FunFam" id="3.40.50.300:FF:000201">
    <property type="entry name" value="Glycine betaine/L-proline ABC transporter ATP-binding protein"/>
    <property type="match status" value="1"/>
</dbReference>
<dbReference type="PANTHER" id="PTHR43869">
    <property type="entry name" value="GLYCINE BETAINE/PROLINE BETAINE TRANSPORT SYSTEM ATP-BINDING PROTEIN PROV"/>
    <property type="match status" value="1"/>
</dbReference>
<evidence type="ECO:0000256" key="6">
    <source>
        <dbReference type="ARBA" id="ARBA00061968"/>
    </source>
</evidence>